<dbReference type="AlphaFoldDB" id="A0AAN9QCD1"/>
<dbReference type="EMBL" id="JAYMYQ010000005">
    <property type="protein sequence ID" value="KAK7329987.1"/>
    <property type="molecule type" value="Genomic_DNA"/>
</dbReference>
<dbReference type="Proteomes" id="UP001367508">
    <property type="component" value="Unassembled WGS sequence"/>
</dbReference>
<dbReference type="PANTHER" id="PTHR35121:SF2">
    <property type="entry name" value="SWIM-TYPE DOMAIN-CONTAINING PROTEIN"/>
    <property type="match status" value="1"/>
</dbReference>
<proteinExistence type="predicted"/>
<evidence type="ECO:0000313" key="2">
    <source>
        <dbReference type="Proteomes" id="UP001367508"/>
    </source>
</evidence>
<organism evidence="1 2">
    <name type="scientific">Canavalia gladiata</name>
    <name type="common">Sword bean</name>
    <name type="synonym">Dolichos gladiatus</name>
    <dbReference type="NCBI Taxonomy" id="3824"/>
    <lineage>
        <taxon>Eukaryota</taxon>
        <taxon>Viridiplantae</taxon>
        <taxon>Streptophyta</taxon>
        <taxon>Embryophyta</taxon>
        <taxon>Tracheophyta</taxon>
        <taxon>Spermatophyta</taxon>
        <taxon>Magnoliopsida</taxon>
        <taxon>eudicotyledons</taxon>
        <taxon>Gunneridae</taxon>
        <taxon>Pentapetalae</taxon>
        <taxon>rosids</taxon>
        <taxon>fabids</taxon>
        <taxon>Fabales</taxon>
        <taxon>Fabaceae</taxon>
        <taxon>Papilionoideae</taxon>
        <taxon>50 kb inversion clade</taxon>
        <taxon>NPAAA clade</taxon>
        <taxon>indigoferoid/millettioid clade</taxon>
        <taxon>Phaseoleae</taxon>
        <taxon>Canavalia</taxon>
    </lineage>
</organism>
<comment type="caution">
    <text evidence="1">The sequence shown here is derived from an EMBL/GenBank/DDBJ whole genome shotgun (WGS) entry which is preliminary data.</text>
</comment>
<sequence>MASGAVPDGLFWSVYEGSISGYDNCIERRPYHRNCGCALHNKSFKNCTHKLPMCNSVSYPIRRAWSEGSLVLAASIHSPSSPSQVATGGKPQPKLVNLEDEQNKNYFADLLKDMGDVRDKTKGKRGTVLQVNCRMNDQSEYKKNQKAAGLRIWSLFRLYGICSTY</sequence>
<name>A0AAN9QCD1_CANGL</name>
<gene>
    <name evidence="1" type="ORF">VNO77_24171</name>
</gene>
<accession>A0AAN9QCD1</accession>
<keyword evidence="2" id="KW-1185">Reference proteome</keyword>
<reference evidence="1 2" key="1">
    <citation type="submission" date="2024-01" db="EMBL/GenBank/DDBJ databases">
        <title>The genomes of 5 underutilized Papilionoideae crops provide insights into root nodulation and disease resistanc.</title>
        <authorList>
            <person name="Jiang F."/>
        </authorList>
    </citation>
    <scope>NUCLEOTIDE SEQUENCE [LARGE SCALE GENOMIC DNA]</scope>
    <source>
        <strain evidence="1">LVBAO_FW01</strain>
        <tissue evidence="1">Leaves</tissue>
    </source>
</reference>
<protein>
    <submittedName>
        <fullName evidence="1">Uncharacterized protein</fullName>
    </submittedName>
</protein>
<dbReference type="PANTHER" id="PTHR35121">
    <property type="entry name" value="HOMEODOMAIN PROTEIN 8, PUTATIVE-RELATED"/>
    <property type="match status" value="1"/>
</dbReference>
<evidence type="ECO:0000313" key="1">
    <source>
        <dbReference type="EMBL" id="KAK7329987.1"/>
    </source>
</evidence>